<accession>A0ACC6Q7L2</accession>
<dbReference type="EMBL" id="JBBKAJ010000022">
    <property type="protein sequence ID" value="MEJ8639553.1"/>
    <property type="molecule type" value="Genomic_DNA"/>
</dbReference>
<organism evidence="1 2">
    <name type="scientific">Streptomyces achmelvichensis</name>
    <dbReference type="NCBI Taxonomy" id="3134111"/>
    <lineage>
        <taxon>Bacteria</taxon>
        <taxon>Bacillati</taxon>
        <taxon>Actinomycetota</taxon>
        <taxon>Actinomycetes</taxon>
        <taxon>Kitasatosporales</taxon>
        <taxon>Streptomycetaceae</taxon>
        <taxon>Streptomyces</taxon>
    </lineage>
</organism>
<dbReference type="Proteomes" id="UP001377168">
    <property type="component" value="Unassembled WGS sequence"/>
</dbReference>
<proteinExistence type="predicted"/>
<keyword evidence="2" id="KW-1185">Reference proteome</keyword>
<evidence type="ECO:0000313" key="2">
    <source>
        <dbReference type="Proteomes" id="UP001377168"/>
    </source>
</evidence>
<comment type="caution">
    <text evidence="1">The sequence shown here is derived from an EMBL/GenBank/DDBJ whole genome shotgun (WGS) entry which is preliminary data.</text>
</comment>
<gene>
    <name evidence="1" type="ORF">WKI67_40045</name>
</gene>
<protein>
    <submittedName>
        <fullName evidence="1">Uncharacterized protein</fullName>
    </submittedName>
</protein>
<sequence length="199" mass="22885">MDFSDLQARQRFLVRQQLTLLGNRYVVTVAEPDGSEGEVVAFAEQKRLAFRERVTFYTDDSRRQVLFAFKARQVLDVGATYDVTDASENVIGLFRKNFAASLLRSTWHLQQPGAVESAGKERNMFVAVLRRVWNVIPFTDWLPFAWPYHFDFTAGDREIMSVNKKFGLRDRYVLDILSPDVDRRLAMAQAVGLDALQSR</sequence>
<name>A0ACC6Q7L2_9ACTN</name>
<reference evidence="1" key="1">
    <citation type="submission" date="2024-03" db="EMBL/GenBank/DDBJ databases">
        <title>Novel Streptomyces species of biotechnological and ecological value are a feature of Machair soil.</title>
        <authorList>
            <person name="Prole J.R."/>
            <person name="Goodfellow M."/>
            <person name="Allenby N."/>
            <person name="Ward A.C."/>
        </authorList>
    </citation>
    <scope>NUCLEOTIDE SEQUENCE</scope>
    <source>
        <strain evidence="1">MS2.AVA.5</strain>
    </source>
</reference>
<evidence type="ECO:0000313" key="1">
    <source>
        <dbReference type="EMBL" id="MEJ8639553.1"/>
    </source>
</evidence>